<protein>
    <submittedName>
        <fullName evidence="2">Uncharacterized protein</fullName>
    </submittedName>
</protein>
<gene>
    <name evidence="2" type="ORF">TI39_contig4730g00001</name>
</gene>
<keyword evidence="3" id="KW-1185">Reference proteome</keyword>
<name>A0A0F4G6E2_9PEZI</name>
<evidence type="ECO:0000313" key="2">
    <source>
        <dbReference type="EMBL" id="KJX92899.1"/>
    </source>
</evidence>
<feature type="chain" id="PRO_5002468412" evidence="1">
    <location>
        <begin position="27"/>
        <end position="78"/>
    </location>
</feature>
<evidence type="ECO:0000256" key="1">
    <source>
        <dbReference type="SAM" id="SignalP"/>
    </source>
</evidence>
<dbReference type="EMBL" id="LAFY01004689">
    <property type="protein sequence ID" value="KJX92899.1"/>
    <property type="molecule type" value="Genomic_DNA"/>
</dbReference>
<proteinExistence type="predicted"/>
<feature type="signal peptide" evidence="1">
    <location>
        <begin position="1"/>
        <end position="26"/>
    </location>
</feature>
<comment type="caution">
    <text evidence="2">The sequence shown here is derived from an EMBL/GenBank/DDBJ whole genome shotgun (WGS) entry which is preliminary data.</text>
</comment>
<sequence length="78" mass="7872">MKAFAITNLAATAAVLMGFLSPMVAAKCKRDTDSPAMSDNAACATHLICGPSKCPSCQNGYCVCLDCFSGGGAPPLAI</sequence>
<evidence type="ECO:0000313" key="3">
    <source>
        <dbReference type="Proteomes" id="UP000033647"/>
    </source>
</evidence>
<accession>A0A0F4G6E2</accession>
<dbReference type="Proteomes" id="UP000033647">
    <property type="component" value="Unassembled WGS sequence"/>
</dbReference>
<dbReference type="AlphaFoldDB" id="A0A0F4G6E2"/>
<reference evidence="2 3" key="1">
    <citation type="submission" date="2015-03" db="EMBL/GenBank/DDBJ databases">
        <title>RNA-seq based gene annotation and comparative genomics of four Zymoseptoria species reveal species-specific pathogenicity related genes and transposable element activity.</title>
        <authorList>
            <person name="Grandaubert J."/>
            <person name="Bhattacharyya A."/>
            <person name="Stukenbrock E.H."/>
        </authorList>
    </citation>
    <scope>NUCLEOTIDE SEQUENCE [LARGE SCALE GENOMIC DNA]</scope>
    <source>
        <strain evidence="2 3">Zb18110</strain>
    </source>
</reference>
<keyword evidence="1" id="KW-0732">Signal</keyword>
<organism evidence="2 3">
    <name type="scientific">Zymoseptoria brevis</name>
    <dbReference type="NCBI Taxonomy" id="1047168"/>
    <lineage>
        <taxon>Eukaryota</taxon>
        <taxon>Fungi</taxon>
        <taxon>Dikarya</taxon>
        <taxon>Ascomycota</taxon>
        <taxon>Pezizomycotina</taxon>
        <taxon>Dothideomycetes</taxon>
        <taxon>Dothideomycetidae</taxon>
        <taxon>Mycosphaerellales</taxon>
        <taxon>Mycosphaerellaceae</taxon>
        <taxon>Zymoseptoria</taxon>
    </lineage>
</organism>